<comment type="caution">
    <text evidence="2">The sequence shown here is derived from an EMBL/GenBank/DDBJ whole genome shotgun (WGS) entry which is preliminary data.</text>
</comment>
<protein>
    <submittedName>
        <fullName evidence="2">Uncharacterized protein</fullName>
    </submittedName>
</protein>
<gene>
    <name evidence="2" type="ORF">MBAV_005873</name>
</gene>
<proteinExistence type="predicted"/>
<keyword evidence="1" id="KW-0812">Transmembrane</keyword>
<keyword evidence="3" id="KW-1185">Reference proteome</keyword>
<reference evidence="2 3" key="1">
    <citation type="submission" date="2015-02" db="EMBL/GenBank/DDBJ databases">
        <title>Single-cell genomics of uncultivated deep-branching MTB reveals a conserved set of magnetosome genes.</title>
        <authorList>
            <person name="Kolinko S."/>
            <person name="Richter M."/>
            <person name="Glockner F.O."/>
            <person name="Brachmann A."/>
            <person name="Schuler D."/>
        </authorList>
    </citation>
    <scope>NUCLEOTIDE SEQUENCE [LARGE SCALE GENOMIC DNA]</scope>
    <source>
        <strain evidence="2">TM-1</strain>
    </source>
</reference>
<evidence type="ECO:0000313" key="3">
    <source>
        <dbReference type="Proteomes" id="UP000033423"/>
    </source>
</evidence>
<dbReference type="EMBL" id="LACI01002485">
    <property type="protein sequence ID" value="KJU81934.1"/>
    <property type="molecule type" value="Genomic_DNA"/>
</dbReference>
<organism evidence="2 3">
    <name type="scientific">Candidatus Magnetobacterium bavaricum</name>
    <dbReference type="NCBI Taxonomy" id="29290"/>
    <lineage>
        <taxon>Bacteria</taxon>
        <taxon>Pseudomonadati</taxon>
        <taxon>Nitrospirota</taxon>
        <taxon>Thermodesulfovibrionia</taxon>
        <taxon>Thermodesulfovibrionales</taxon>
        <taxon>Candidatus Magnetobacteriaceae</taxon>
        <taxon>Candidatus Magnetobacterium</taxon>
    </lineage>
</organism>
<feature type="transmembrane region" description="Helical" evidence="1">
    <location>
        <begin position="65"/>
        <end position="84"/>
    </location>
</feature>
<evidence type="ECO:0000313" key="2">
    <source>
        <dbReference type="EMBL" id="KJU81934.1"/>
    </source>
</evidence>
<name>A0A0F3GIZ7_9BACT</name>
<evidence type="ECO:0000256" key="1">
    <source>
        <dbReference type="SAM" id="Phobius"/>
    </source>
</evidence>
<sequence length="98" mass="11211">MHKFWVDILKLLSNLSLHFFLNRILCGFKKWLPVLKGMTGNGILRPYVPAPGDNRGHSCASRKPLPTIFFMYPIAILWLDIPFIDPLQSMIVFLAGLK</sequence>
<keyword evidence="1" id="KW-1133">Transmembrane helix</keyword>
<dbReference type="AlphaFoldDB" id="A0A0F3GIZ7"/>
<dbReference type="Proteomes" id="UP000033423">
    <property type="component" value="Unassembled WGS sequence"/>
</dbReference>
<accession>A0A0F3GIZ7</accession>
<keyword evidence="1" id="KW-0472">Membrane</keyword>